<dbReference type="OrthoDB" id="671439at2759"/>
<reference evidence="1" key="1">
    <citation type="submission" date="2013-12" db="EMBL/GenBank/DDBJ databases">
        <title>The Genome Sequence of Aphanomyces astaci APO3.</title>
        <authorList>
            <consortium name="The Broad Institute Genomics Platform"/>
            <person name="Russ C."/>
            <person name="Tyler B."/>
            <person name="van West P."/>
            <person name="Dieguez-Uribeondo J."/>
            <person name="Young S.K."/>
            <person name="Zeng Q."/>
            <person name="Gargeya S."/>
            <person name="Fitzgerald M."/>
            <person name="Abouelleil A."/>
            <person name="Alvarado L."/>
            <person name="Chapman S.B."/>
            <person name="Gainer-Dewar J."/>
            <person name="Goldberg J."/>
            <person name="Griggs A."/>
            <person name="Gujja S."/>
            <person name="Hansen M."/>
            <person name="Howarth C."/>
            <person name="Imamovic A."/>
            <person name="Ireland A."/>
            <person name="Larimer J."/>
            <person name="McCowan C."/>
            <person name="Murphy C."/>
            <person name="Pearson M."/>
            <person name="Poon T.W."/>
            <person name="Priest M."/>
            <person name="Roberts A."/>
            <person name="Saif S."/>
            <person name="Shea T."/>
            <person name="Sykes S."/>
            <person name="Wortman J."/>
            <person name="Nusbaum C."/>
            <person name="Birren B."/>
        </authorList>
    </citation>
    <scope>NUCLEOTIDE SEQUENCE [LARGE SCALE GENOMIC DNA]</scope>
    <source>
        <strain evidence="1">APO3</strain>
    </source>
</reference>
<dbReference type="RefSeq" id="XP_009828543.1">
    <property type="nucleotide sequence ID" value="XM_009830241.1"/>
</dbReference>
<protein>
    <recommendedName>
        <fullName evidence="2">SGNH hydrolase-type esterase domain-containing protein</fullName>
    </recommendedName>
</protein>
<dbReference type="AlphaFoldDB" id="W4GR38"/>
<accession>W4GR38</accession>
<dbReference type="Gene3D" id="3.40.50.1110">
    <property type="entry name" value="SGNH hydrolase"/>
    <property type="match status" value="1"/>
</dbReference>
<sequence>MIQATRDTLVALSPRLVIVLLGTNDAAPAFYRSGGPQDEYFVSLRGILDVIATACPTAKLLLISPPVVVDEVFGLPQNEREGFGAAVEEPALKPAPITAKVAIAKQHKCAQYDTTVHRVTIPPRRTNGSNAENHVTWT</sequence>
<evidence type="ECO:0000313" key="1">
    <source>
        <dbReference type="EMBL" id="ETV81806.1"/>
    </source>
</evidence>
<dbReference type="InterPro" id="IPR036514">
    <property type="entry name" value="SGNH_hydro_sf"/>
</dbReference>
<evidence type="ECO:0008006" key="2">
    <source>
        <dbReference type="Google" id="ProtNLM"/>
    </source>
</evidence>
<name>W4GR38_APHAT</name>
<gene>
    <name evidence="1" type="ORF">H257_05378</name>
</gene>
<dbReference type="GeneID" id="20807374"/>
<dbReference type="VEuPathDB" id="FungiDB:H257_05378"/>
<proteinExistence type="predicted"/>
<dbReference type="SUPFAM" id="SSF52266">
    <property type="entry name" value="SGNH hydrolase"/>
    <property type="match status" value="1"/>
</dbReference>
<dbReference type="EMBL" id="KI913123">
    <property type="protein sequence ID" value="ETV81806.1"/>
    <property type="molecule type" value="Genomic_DNA"/>
</dbReference>
<organism evidence="1">
    <name type="scientific">Aphanomyces astaci</name>
    <name type="common">Crayfish plague agent</name>
    <dbReference type="NCBI Taxonomy" id="112090"/>
    <lineage>
        <taxon>Eukaryota</taxon>
        <taxon>Sar</taxon>
        <taxon>Stramenopiles</taxon>
        <taxon>Oomycota</taxon>
        <taxon>Saprolegniomycetes</taxon>
        <taxon>Saprolegniales</taxon>
        <taxon>Verrucalvaceae</taxon>
        <taxon>Aphanomyces</taxon>
    </lineage>
</organism>